<protein>
    <submittedName>
        <fullName evidence="1">Uncharacterized protein</fullName>
    </submittedName>
</protein>
<evidence type="ECO:0000313" key="2">
    <source>
        <dbReference type="Proteomes" id="UP000594263"/>
    </source>
</evidence>
<organism evidence="1 2">
    <name type="scientific">Kalanchoe fedtschenkoi</name>
    <name type="common">Lavender scallops</name>
    <name type="synonym">South American air plant</name>
    <dbReference type="NCBI Taxonomy" id="63787"/>
    <lineage>
        <taxon>Eukaryota</taxon>
        <taxon>Viridiplantae</taxon>
        <taxon>Streptophyta</taxon>
        <taxon>Embryophyta</taxon>
        <taxon>Tracheophyta</taxon>
        <taxon>Spermatophyta</taxon>
        <taxon>Magnoliopsida</taxon>
        <taxon>eudicotyledons</taxon>
        <taxon>Gunneridae</taxon>
        <taxon>Pentapetalae</taxon>
        <taxon>Saxifragales</taxon>
        <taxon>Crassulaceae</taxon>
        <taxon>Kalanchoe</taxon>
    </lineage>
</organism>
<dbReference type="AlphaFoldDB" id="A0A7N0VEL9"/>
<reference evidence="1" key="1">
    <citation type="submission" date="2021-01" db="UniProtKB">
        <authorList>
            <consortium name="EnsemblPlants"/>
        </authorList>
    </citation>
    <scope>IDENTIFICATION</scope>
</reference>
<keyword evidence="2" id="KW-1185">Reference proteome</keyword>
<dbReference type="EnsemblPlants" id="Kaladp0691s0001.1.v1.1">
    <property type="protein sequence ID" value="Kaladp0691s0001.1.v1.1"/>
    <property type="gene ID" value="Kaladp0691s0001.v1.1"/>
</dbReference>
<evidence type="ECO:0000313" key="1">
    <source>
        <dbReference type="EnsemblPlants" id="Kaladp0691s0001.1.v1.1"/>
    </source>
</evidence>
<dbReference type="Proteomes" id="UP000594263">
    <property type="component" value="Unplaced"/>
</dbReference>
<sequence>MHLAKVSQISETNRQAQPTQHCFSVRLTTKSKRIGHCSEWHTTSSSALATGIPQSAGNWSEIWTLKKSEPALTRHHRA</sequence>
<dbReference type="Gramene" id="Kaladp0691s0001.1.v1.1">
    <property type="protein sequence ID" value="Kaladp0691s0001.1.v1.1"/>
    <property type="gene ID" value="Kaladp0691s0001.v1.1"/>
</dbReference>
<name>A0A7N0VEL9_KALFE</name>
<proteinExistence type="predicted"/>
<accession>A0A7N0VEL9</accession>